<proteinExistence type="predicted"/>
<protein>
    <submittedName>
        <fullName evidence="1">Uncharacterized protein</fullName>
    </submittedName>
</protein>
<sequence>MKLPPRIKILEALGCIGDNRINLINDKKAIVISSDGSKKYNVYVDIDKGIAYSDDNGTKLRRYIGYPILALLMIKGLIPYDKNLANALSGIQWKKLNEYYKNYYVVEKIVLDVLKSKGISEESVNRFIENTIEILRKITLRYTYSIPKN</sequence>
<dbReference type="AlphaFoldDB" id="A0A7C4D144"/>
<name>A0A7C4D144_9CREN</name>
<accession>A0A7C4D144</accession>
<reference evidence="1" key="1">
    <citation type="journal article" date="2020" name="mSystems">
        <title>Genome- and Community-Level Interaction Insights into Carbon Utilization and Element Cycling Functions of Hydrothermarchaeota in Hydrothermal Sediment.</title>
        <authorList>
            <person name="Zhou Z."/>
            <person name="Liu Y."/>
            <person name="Xu W."/>
            <person name="Pan J."/>
            <person name="Luo Z.H."/>
            <person name="Li M."/>
        </authorList>
    </citation>
    <scope>NUCLEOTIDE SEQUENCE [LARGE SCALE GENOMIC DNA]</scope>
    <source>
        <strain evidence="1">SpSt-658</strain>
    </source>
</reference>
<evidence type="ECO:0000313" key="1">
    <source>
        <dbReference type="EMBL" id="HGM07328.1"/>
    </source>
</evidence>
<comment type="caution">
    <text evidence="1">The sequence shown here is derived from an EMBL/GenBank/DDBJ whole genome shotgun (WGS) entry which is preliminary data.</text>
</comment>
<gene>
    <name evidence="1" type="ORF">ENU31_02840</name>
</gene>
<dbReference type="EMBL" id="DTCA01000089">
    <property type="protein sequence ID" value="HGM07328.1"/>
    <property type="molecule type" value="Genomic_DNA"/>
</dbReference>
<organism evidence="1">
    <name type="scientific">Ignisphaera aggregans</name>
    <dbReference type="NCBI Taxonomy" id="334771"/>
    <lineage>
        <taxon>Archaea</taxon>
        <taxon>Thermoproteota</taxon>
        <taxon>Thermoprotei</taxon>
        <taxon>Desulfurococcales</taxon>
        <taxon>Desulfurococcaceae</taxon>
        <taxon>Ignisphaera</taxon>
    </lineage>
</organism>